<evidence type="ECO:0000256" key="1">
    <source>
        <dbReference type="ARBA" id="ARBA00001971"/>
    </source>
</evidence>
<dbReference type="Gene3D" id="1.10.630.10">
    <property type="entry name" value="Cytochrome P450"/>
    <property type="match status" value="2"/>
</dbReference>
<dbReference type="InterPro" id="IPR036396">
    <property type="entry name" value="Cyt_P450_sf"/>
</dbReference>
<keyword evidence="6 8" id="KW-0408">Iron</keyword>
<dbReference type="PROSITE" id="PS00086">
    <property type="entry name" value="CYTOCHROME_P450"/>
    <property type="match status" value="1"/>
</dbReference>
<dbReference type="SUPFAM" id="SSF48264">
    <property type="entry name" value="Cytochrome P450"/>
    <property type="match status" value="1"/>
</dbReference>
<dbReference type="InterPro" id="IPR017972">
    <property type="entry name" value="Cyt_P450_CS"/>
</dbReference>
<gene>
    <name evidence="10" type="ORF">GDO54_012123</name>
</gene>
<dbReference type="GO" id="GO:0016705">
    <property type="term" value="F:oxidoreductase activity, acting on paired donors, with incorporation or reduction of molecular oxygen"/>
    <property type="evidence" value="ECO:0007669"/>
    <property type="project" value="InterPro"/>
</dbReference>
<evidence type="ECO:0000256" key="2">
    <source>
        <dbReference type="ARBA" id="ARBA00010617"/>
    </source>
</evidence>
<dbReference type="GO" id="GO:0006704">
    <property type="term" value="P:glucocorticoid biosynthetic process"/>
    <property type="evidence" value="ECO:0007669"/>
    <property type="project" value="TreeGrafter"/>
</dbReference>
<dbReference type="GO" id="GO:0006700">
    <property type="term" value="P:C21-steroid hormone biosynthetic process"/>
    <property type="evidence" value="ECO:0007669"/>
    <property type="project" value="TreeGrafter"/>
</dbReference>
<keyword evidence="7 9" id="KW-0503">Monooxygenase</keyword>
<dbReference type="AlphaFoldDB" id="A0AAV3AD26"/>
<dbReference type="GO" id="GO:0008203">
    <property type="term" value="P:cholesterol metabolic process"/>
    <property type="evidence" value="ECO:0007669"/>
    <property type="project" value="TreeGrafter"/>
</dbReference>
<reference evidence="10" key="1">
    <citation type="thesis" date="2020" institute="ProQuest LLC" country="789 East Eisenhower Parkway, Ann Arbor, MI, USA">
        <title>Comparative Genomics and Chromosome Evolution.</title>
        <authorList>
            <person name="Mudd A.B."/>
        </authorList>
    </citation>
    <scope>NUCLEOTIDE SEQUENCE</scope>
    <source>
        <strain evidence="10">1538</strain>
        <tissue evidence="10">Blood</tissue>
    </source>
</reference>
<keyword evidence="4 8" id="KW-0479">Metal-binding</keyword>
<comment type="caution">
    <text evidence="10">The sequence shown here is derived from an EMBL/GenBank/DDBJ whole genome shotgun (WGS) entry which is preliminary data.</text>
</comment>
<dbReference type="GO" id="GO:0071375">
    <property type="term" value="P:cellular response to peptide hormone stimulus"/>
    <property type="evidence" value="ECO:0007669"/>
    <property type="project" value="TreeGrafter"/>
</dbReference>
<dbReference type="GO" id="GO:0004497">
    <property type="term" value="F:monooxygenase activity"/>
    <property type="evidence" value="ECO:0007669"/>
    <property type="project" value="UniProtKB-KW"/>
</dbReference>
<dbReference type="PANTHER" id="PTHR24279:SF124">
    <property type="entry name" value="1,25-DIHYDROXYVITAMIN D(3) 24-HYDROXYLASE, MITOCHONDRIAL"/>
    <property type="match status" value="1"/>
</dbReference>
<evidence type="ECO:0000256" key="6">
    <source>
        <dbReference type="ARBA" id="ARBA00023004"/>
    </source>
</evidence>
<sequence length="395" mass="45303">MHKAYLHTPHKCVGLAKRPLPFSDIPGPVDLPGIGSFLNVLWHGGLQNQHEIMLKYHQQFGGIFKMNLGFFKSVQIGDPALLEILLRMETPYPKRMEIKPWKMYREYRGEDYGLLTLKKLSDKRGSMMEYLGPLLVTSADLHKQFNTKAWKNHTEAWDYIFSTAKCFIDRRLKSNPAWKNDLLNTITSNYPLTNKQLSGLFTELQIGGVETTANSLLWLLYNLSRHSEVQKKVLDEIQTVLLPGQPPSTDCLQKMPYLKACIKESMRLTPTVPFTSRTIENDTNLGGYLIPGGVIAMINFHSMAWNENYFPDAREYKPERWLKPRTLANSFASTPFGVGKRMCVGRRLAELQLQLTLCWIIQHFYICTTDNEPCKAITSGLMVPTRQLPVSFKKR</sequence>
<dbReference type="GO" id="GO:0020037">
    <property type="term" value="F:heme binding"/>
    <property type="evidence" value="ECO:0007669"/>
    <property type="project" value="InterPro"/>
</dbReference>
<dbReference type="EMBL" id="DYDO01000005">
    <property type="protein sequence ID" value="DBA24474.1"/>
    <property type="molecule type" value="Genomic_DNA"/>
</dbReference>
<dbReference type="Pfam" id="PF00067">
    <property type="entry name" value="p450"/>
    <property type="match status" value="1"/>
</dbReference>
<evidence type="ECO:0000313" key="11">
    <source>
        <dbReference type="Proteomes" id="UP001181693"/>
    </source>
</evidence>
<keyword evidence="5 9" id="KW-0560">Oxidoreductase</keyword>
<dbReference type="InterPro" id="IPR001128">
    <property type="entry name" value="Cyt_P450"/>
</dbReference>
<evidence type="ECO:0000313" key="10">
    <source>
        <dbReference type="EMBL" id="DBA24474.1"/>
    </source>
</evidence>
<evidence type="ECO:0000256" key="8">
    <source>
        <dbReference type="PIRSR" id="PIRSR602403-1"/>
    </source>
</evidence>
<feature type="binding site" description="axial binding residue" evidence="8">
    <location>
        <position position="343"/>
    </location>
    <ligand>
        <name>heme</name>
        <dbReference type="ChEBI" id="CHEBI:30413"/>
    </ligand>
    <ligandPart>
        <name>Fe</name>
        <dbReference type="ChEBI" id="CHEBI:18248"/>
    </ligandPart>
</feature>
<organism evidence="10 11">
    <name type="scientific">Pyxicephalus adspersus</name>
    <name type="common">African bullfrog</name>
    <dbReference type="NCBI Taxonomy" id="30357"/>
    <lineage>
        <taxon>Eukaryota</taxon>
        <taxon>Metazoa</taxon>
        <taxon>Chordata</taxon>
        <taxon>Craniata</taxon>
        <taxon>Vertebrata</taxon>
        <taxon>Euteleostomi</taxon>
        <taxon>Amphibia</taxon>
        <taxon>Batrachia</taxon>
        <taxon>Anura</taxon>
        <taxon>Neobatrachia</taxon>
        <taxon>Ranoidea</taxon>
        <taxon>Pyxicephalidae</taxon>
        <taxon>Pyxicephalinae</taxon>
        <taxon>Pyxicephalus</taxon>
    </lineage>
</organism>
<evidence type="ECO:0000256" key="3">
    <source>
        <dbReference type="ARBA" id="ARBA00022617"/>
    </source>
</evidence>
<evidence type="ECO:0000256" key="7">
    <source>
        <dbReference type="ARBA" id="ARBA00023033"/>
    </source>
</evidence>
<keyword evidence="3 8" id="KW-0349">Heme</keyword>
<protein>
    <submittedName>
        <fullName evidence="10">Uncharacterized protein</fullName>
    </submittedName>
</protein>
<dbReference type="GO" id="GO:0005743">
    <property type="term" value="C:mitochondrial inner membrane"/>
    <property type="evidence" value="ECO:0007669"/>
    <property type="project" value="TreeGrafter"/>
</dbReference>
<keyword evidence="11" id="KW-1185">Reference proteome</keyword>
<dbReference type="GO" id="GO:0005506">
    <property type="term" value="F:iron ion binding"/>
    <property type="evidence" value="ECO:0007669"/>
    <property type="project" value="InterPro"/>
</dbReference>
<evidence type="ECO:0000256" key="4">
    <source>
        <dbReference type="ARBA" id="ARBA00022723"/>
    </source>
</evidence>
<evidence type="ECO:0000256" key="5">
    <source>
        <dbReference type="ARBA" id="ARBA00023002"/>
    </source>
</evidence>
<evidence type="ECO:0000256" key="9">
    <source>
        <dbReference type="RuleBase" id="RU000461"/>
    </source>
</evidence>
<dbReference type="Proteomes" id="UP001181693">
    <property type="component" value="Unassembled WGS sequence"/>
</dbReference>
<dbReference type="InterPro" id="IPR002403">
    <property type="entry name" value="Cyt_P450_E_grp-IV"/>
</dbReference>
<dbReference type="PANTHER" id="PTHR24279">
    <property type="entry name" value="CYTOCHROME P450"/>
    <property type="match status" value="1"/>
</dbReference>
<comment type="similarity">
    <text evidence="2 9">Belongs to the cytochrome P450 family.</text>
</comment>
<dbReference type="PRINTS" id="PR00465">
    <property type="entry name" value="EP450IV"/>
</dbReference>
<dbReference type="PRINTS" id="PR00385">
    <property type="entry name" value="P450"/>
</dbReference>
<proteinExistence type="inferred from homology"/>
<comment type="cofactor">
    <cofactor evidence="1 8">
        <name>heme</name>
        <dbReference type="ChEBI" id="CHEBI:30413"/>
    </cofactor>
</comment>
<dbReference type="InterPro" id="IPR050479">
    <property type="entry name" value="CYP11_CYP27_families"/>
</dbReference>
<name>A0AAV3AD26_PYXAD</name>
<dbReference type="GO" id="GO:0034650">
    <property type="term" value="P:cortisol metabolic process"/>
    <property type="evidence" value="ECO:0007669"/>
    <property type="project" value="TreeGrafter"/>
</dbReference>
<accession>A0AAV3AD26</accession>